<dbReference type="EMBL" id="CAJNOC010003500">
    <property type="protein sequence ID" value="CAF0985311.1"/>
    <property type="molecule type" value="Genomic_DNA"/>
</dbReference>
<sequence>MTIGNFLTEISGDASKKHYTARSPIFSLENTSNLSIEKVPEIDWYWSFNQSVDYTAKQSHLDPDINIFIQSDLKWDTKIEYATSKANIVLRCIRKSFKYPQSELIKLLYTSLVRPHLEYAISSCCPFLEKDIKELEKVKRRATKLESELRNLEYYDRLSKMNLTDLKTRGLRGDLIQMYKIINGLECINLKKGIQVGHIENIILEDIDQI</sequence>
<reference evidence="2" key="1">
    <citation type="submission" date="2021-02" db="EMBL/GenBank/DDBJ databases">
        <authorList>
            <person name="Nowell W R."/>
        </authorList>
    </citation>
    <scope>NUCLEOTIDE SEQUENCE</scope>
    <source>
        <strain evidence="2">Ploen Becks lab</strain>
    </source>
</reference>
<dbReference type="AlphaFoldDB" id="A0A814FQJ1"/>
<gene>
    <name evidence="2" type="ORF">OXX778_LOCUS15637</name>
</gene>
<evidence type="ECO:0000256" key="1">
    <source>
        <dbReference type="SAM" id="Coils"/>
    </source>
</evidence>
<name>A0A814FQJ1_9BILA</name>
<dbReference type="Proteomes" id="UP000663879">
    <property type="component" value="Unassembled WGS sequence"/>
</dbReference>
<keyword evidence="1" id="KW-0175">Coiled coil</keyword>
<evidence type="ECO:0000313" key="3">
    <source>
        <dbReference type="Proteomes" id="UP000663879"/>
    </source>
</evidence>
<evidence type="ECO:0000313" key="2">
    <source>
        <dbReference type="EMBL" id="CAF0985311.1"/>
    </source>
</evidence>
<organism evidence="2 3">
    <name type="scientific">Brachionus calyciflorus</name>
    <dbReference type="NCBI Taxonomy" id="104777"/>
    <lineage>
        <taxon>Eukaryota</taxon>
        <taxon>Metazoa</taxon>
        <taxon>Spiralia</taxon>
        <taxon>Gnathifera</taxon>
        <taxon>Rotifera</taxon>
        <taxon>Eurotatoria</taxon>
        <taxon>Monogononta</taxon>
        <taxon>Pseudotrocha</taxon>
        <taxon>Ploima</taxon>
        <taxon>Brachionidae</taxon>
        <taxon>Brachionus</taxon>
    </lineage>
</organism>
<keyword evidence="3" id="KW-1185">Reference proteome</keyword>
<accession>A0A814FQJ1</accession>
<proteinExistence type="predicted"/>
<feature type="coiled-coil region" evidence="1">
    <location>
        <begin position="128"/>
        <end position="155"/>
    </location>
</feature>
<dbReference type="OrthoDB" id="6379840at2759"/>
<protein>
    <submittedName>
        <fullName evidence="2">Uncharacterized protein</fullName>
    </submittedName>
</protein>
<comment type="caution">
    <text evidence="2">The sequence shown here is derived from an EMBL/GenBank/DDBJ whole genome shotgun (WGS) entry which is preliminary data.</text>
</comment>